<keyword evidence="6 12" id="KW-0418">Kinase</keyword>
<keyword evidence="5" id="KW-0547">Nucleotide-binding</keyword>
<evidence type="ECO:0000256" key="4">
    <source>
        <dbReference type="ARBA" id="ARBA00022679"/>
    </source>
</evidence>
<dbReference type="AlphaFoldDB" id="A0A1H1D354"/>
<evidence type="ECO:0000256" key="7">
    <source>
        <dbReference type="ARBA" id="ARBA00022840"/>
    </source>
</evidence>
<dbReference type="GO" id="GO:0016020">
    <property type="term" value="C:membrane"/>
    <property type="evidence" value="ECO:0007669"/>
    <property type="project" value="InterPro"/>
</dbReference>
<proteinExistence type="predicted"/>
<dbReference type="Gene3D" id="1.20.5.1930">
    <property type="match status" value="1"/>
</dbReference>
<dbReference type="InterPro" id="IPR011712">
    <property type="entry name" value="Sig_transdc_His_kin_sub3_dim/P"/>
</dbReference>
<keyword evidence="4" id="KW-0808">Transferase</keyword>
<keyword evidence="8" id="KW-0902">Two-component regulatory system</keyword>
<accession>A0A1H1D354</accession>
<dbReference type="EMBL" id="FNKK01000002">
    <property type="protein sequence ID" value="SDQ70971.1"/>
    <property type="molecule type" value="Genomic_DNA"/>
</dbReference>
<sequence length="379" mass="39566">MKSRSPVDPASTVPGKSMRLLPDALAAVVVIGVFWAPATAASDWPRAAIGAVSATVTAGALLLRWRLPAASTVTAAVATLAGSALGVCQDPMLATAWCLYPFALARAAQARTLMLVLAGLFAALAAVTGVPDANDVGRRLVLAVAALSVSWLLGTAVGRRIALAREAERARVRLEVARDVHDVVGHALGVISAEAGVTRSLPDAGERELRDSLADIETHARRALEEVQALVRALRSSPGPGAGDERAKEETAVAGVRRLPSVIDATRAAGVRVDARIALDGHVDDMVGAVVFRIVQEALSNVVRHAAGAACTVDVHEDDGTIVVRVRDHGPGARWHADHGFGLEGMRERARLAGGTVTWRNHPEGGFEVEARLPGRGAR</sequence>
<dbReference type="RefSeq" id="WP_093258609.1">
    <property type="nucleotide sequence ID" value="NZ_FNKK01000002.1"/>
</dbReference>
<dbReference type="Pfam" id="PF02518">
    <property type="entry name" value="HATPase_c"/>
    <property type="match status" value="1"/>
</dbReference>
<evidence type="ECO:0000256" key="9">
    <source>
        <dbReference type="SAM" id="Phobius"/>
    </source>
</evidence>
<gene>
    <name evidence="12" type="ORF">SAMN04489764_1800</name>
</gene>
<evidence type="ECO:0000313" key="13">
    <source>
        <dbReference type="Proteomes" id="UP000217103"/>
    </source>
</evidence>
<dbReference type="OrthoDB" id="227596at2"/>
<name>A0A1H1D354_9ACTN</name>
<dbReference type="GO" id="GO:0005524">
    <property type="term" value="F:ATP binding"/>
    <property type="evidence" value="ECO:0007669"/>
    <property type="project" value="UniProtKB-KW"/>
</dbReference>
<feature type="transmembrane region" description="Helical" evidence="9">
    <location>
        <begin position="20"/>
        <end position="38"/>
    </location>
</feature>
<evidence type="ECO:0000256" key="2">
    <source>
        <dbReference type="ARBA" id="ARBA00012438"/>
    </source>
</evidence>
<feature type="domain" description="Histidine kinase/HSP90-like ATPase" evidence="10">
    <location>
        <begin position="291"/>
        <end position="374"/>
    </location>
</feature>
<feature type="domain" description="Signal transduction histidine kinase subgroup 3 dimerisation and phosphoacceptor" evidence="11">
    <location>
        <begin position="173"/>
        <end position="237"/>
    </location>
</feature>
<evidence type="ECO:0000256" key="8">
    <source>
        <dbReference type="ARBA" id="ARBA00023012"/>
    </source>
</evidence>
<reference evidence="12 13" key="1">
    <citation type="submission" date="2016-10" db="EMBL/GenBank/DDBJ databases">
        <authorList>
            <person name="de Groot N.N."/>
        </authorList>
    </citation>
    <scope>NUCLEOTIDE SEQUENCE [LARGE SCALE GENOMIC DNA]</scope>
    <source>
        <strain evidence="12 13">DSM 43794</strain>
    </source>
</reference>
<protein>
    <recommendedName>
        <fullName evidence="2">histidine kinase</fullName>
        <ecNumber evidence="2">2.7.13.3</ecNumber>
    </recommendedName>
</protein>
<dbReference type="Proteomes" id="UP000217103">
    <property type="component" value="Unassembled WGS sequence"/>
</dbReference>
<keyword evidence="9" id="KW-0812">Transmembrane</keyword>
<evidence type="ECO:0000256" key="1">
    <source>
        <dbReference type="ARBA" id="ARBA00000085"/>
    </source>
</evidence>
<dbReference type="InterPro" id="IPR036890">
    <property type="entry name" value="HATPase_C_sf"/>
</dbReference>
<evidence type="ECO:0000313" key="12">
    <source>
        <dbReference type="EMBL" id="SDQ70971.1"/>
    </source>
</evidence>
<keyword evidence="9" id="KW-0472">Membrane</keyword>
<comment type="catalytic activity">
    <reaction evidence="1">
        <text>ATP + protein L-histidine = ADP + protein N-phospho-L-histidine.</text>
        <dbReference type="EC" id="2.7.13.3"/>
    </reaction>
</comment>
<evidence type="ECO:0000259" key="10">
    <source>
        <dbReference type="Pfam" id="PF02518"/>
    </source>
</evidence>
<dbReference type="CDD" id="cd16917">
    <property type="entry name" value="HATPase_UhpB-NarQ-NarX-like"/>
    <property type="match status" value="1"/>
</dbReference>
<keyword evidence="3" id="KW-0597">Phosphoprotein</keyword>
<organism evidence="12 13">
    <name type="scientific">Thermostaphylospora chromogena</name>
    <dbReference type="NCBI Taxonomy" id="35622"/>
    <lineage>
        <taxon>Bacteria</taxon>
        <taxon>Bacillati</taxon>
        <taxon>Actinomycetota</taxon>
        <taxon>Actinomycetes</taxon>
        <taxon>Streptosporangiales</taxon>
        <taxon>Thermomonosporaceae</taxon>
        <taxon>Thermostaphylospora</taxon>
    </lineage>
</organism>
<dbReference type="Pfam" id="PF07730">
    <property type="entry name" value="HisKA_3"/>
    <property type="match status" value="1"/>
</dbReference>
<dbReference type="PANTHER" id="PTHR24421:SF10">
    <property type="entry name" value="NITRATE_NITRITE SENSOR PROTEIN NARQ"/>
    <property type="match status" value="1"/>
</dbReference>
<dbReference type="InterPro" id="IPR050482">
    <property type="entry name" value="Sensor_HK_TwoCompSys"/>
</dbReference>
<evidence type="ECO:0000256" key="3">
    <source>
        <dbReference type="ARBA" id="ARBA00022553"/>
    </source>
</evidence>
<feature type="transmembrane region" description="Helical" evidence="9">
    <location>
        <begin position="136"/>
        <end position="157"/>
    </location>
</feature>
<feature type="transmembrane region" description="Helical" evidence="9">
    <location>
        <begin position="112"/>
        <end position="130"/>
    </location>
</feature>
<dbReference type="SUPFAM" id="SSF55874">
    <property type="entry name" value="ATPase domain of HSP90 chaperone/DNA topoisomerase II/histidine kinase"/>
    <property type="match status" value="1"/>
</dbReference>
<dbReference type="GO" id="GO:0000155">
    <property type="term" value="F:phosphorelay sensor kinase activity"/>
    <property type="evidence" value="ECO:0007669"/>
    <property type="project" value="InterPro"/>
</dbReference>
<dbReference type="STRING" id="35622.SAMN04489764_1800"/>
<evidence type="ECO:0000256" key="5">
    <source>
        <dbReference type="ARBA" id="ARBA00022741"/>
    </source>
</evidence>
<dbReference type="Gene3D" id="3.30.565.10">
    <property type="entry name" value="Histidine kinase-like ATPase, C-terminal domain"/>
    <property type="match status" value="1"/>
</dbReference>
<keyword evidence="13" id="KW-1185">Reference proteome</keyword>
<keyword evidence="7" id="KW-0067">ATP-binding</keyword>
<dbReference type="PANTHER" id="PTHR24421">
    <property type="entry name" value="NITRATE/NITRITE SENSOR PROTEIN NARX-RELATED"/>
    <property type="match status" value="1"/>
</dbReference>
<evidence type="ECO:0000259" key="11">
    <source>
        <dbReference type="Pfam" id="PF07730"/>
    </source>
</evidence>
<feature type="transmembrane region" description="Helical" evidence="9">
    <location>
        <begin position="44"/>
        <end position="63"/>
    </location>
</feature>
<evidence type="ECO:0000256" key="6">
    <source>
        <dbReference type="ARBA" id="ARBA00022777"/>
    </source>
</evidence>
<dbReference type="EC" id="2.7.13.3" evidence="2"/>
<dbReference type="InterPro" id="IPR003594">
    <property type="entry name" value="HATPase_dom"/>
</dbReference>
<dbReference type="GO" id="GO:0046983">
    <property type="term" value="F:protein dimerization activity"/>
    <property type="evidence" value="ECO:0007669"/>
    <property type="project" value="InterPro"/>
</dbReference>
<keyword evidence="9" id="KW-1133">Transmembrane helix</keyword>